<evidence type="ECO:0000256" key="5">
    <source>
        <dbReference type="PROSITE-ProRule" id="PRU00290"/>
    </source>
</evidence>
<organism evidence="8 9">
    <name type="scientific">Riccia sorocarpa</name>
    <dbReference type="NCBI Taxonomy" id="122646"/>
    <lineage>
        <taxon>Eukaryota</taxon>
        <taxon>Viridiplantae</taxon>
        <taxon>Streptophyta</taxon>
        <taxon>Embryophyta</taxon>
        <taxon>Marchantiophyta</taxon>
        <taxon>Marchantiopsida</taxon>
        <taxon>Marchantiidae</taxon>
        <taxon>Marchantiales</taxon>
        <taxon>Ricciaceae</taxon>
        <taxon>Riccia</taxon>
    </lineage>
</organism>
<dbReference type="CDD" id="cd15873">
    <property type="entry name" value="R-SNARE_STXBP5_6"/>
    <property type="match status" value="1"/>
</dbReference>
<accession>A0ABD3IA81</accession>
<feature type="compositionally biased region" description="Basic and acidic residues" evidence="6">
    <location>
        <begin position="890"/>
        <end position="906"/>
    </location>
</feature>
<dbReference type="EMBL" id="JBJQOH010000001">
    <property type="protein sequence ID" value="KAL3699419.1"/>
    <property type="molecule type" value="Genomic_DNA"/>
</dbReference>
<dbReference type="PANTHER" id="PTHR10241:SF25">
    <property type="entry name" value="TOMOSYN, ISOFORM C"/>
    <property type="match status" value="1"/>
</dbReference>
<evidence type="ECO:0000313" key="9">
    <source>
        <dbReference type="Proteomes" id="UP001633002"/>
    </source>
</evidence>
<evidence type="ECO:0000256" key="6">
    <source>
        <dbReference type="SAM" id="MobiDB-lite"/>
    </source>
</evidence>
<evidence type="ECO:0000256" key="4">
    <source>
        <dbReference type="ARBA" id="ARBA00022490"/>
    </source>
</evidence>
<dbReference type="SUPFAM" id="SSF50978">
    <property type="entry name" value="WD40 repeat-like"/>
    <property type="match status" value="1"/>
</dbReference>
<reference evidence="8 9" key="1">
    <citation type="submission" date="2024-09" db="EMBL/GenBank/DDBJ databases">
        <title>Chromosome-scale assembly of Riccia sorocarpa.</title>
        <authorList>
            <person name="Paukszto L."/>
        </authorList>
    </citation>
    <scope>NUCLEOTIDE SEQUENCE [LARGE SCALE GENOMIC DNA]</scope>
    <source>
        <strain evidence="8">LP-2024</strain>
        <tissue evidence="8">Aerial parts of the thallus</tissue>
    </source>
</reference>
<evidence type="ECO:0000256" key="2">
    <source>
        <dbReference type="ARBA" id="ARBA00008070"/>
    </source>
</evidence>
<dbReference type="GO" id="GO:0006887">
    <property type="term" value="P:exocytosis"/>
    <property type="evidence" value="ECO:0007669"/>
    <property type="project" value="UniProtKB-KW"/>
</dbReference>
<keyword evidence="5" id="KW-0175">Coiled coil</keyword>
<dbReference type="Gene3D" id="1.20.5.110">
    <property type="match status" value="1"/>
</dbReference>
<comment type="similarity">
    <text evidence="2">Belongs to the WD repeat L(2)GL family.</text>
</comment>
<feature type="region of interest" description="Disordered" evidence="6">
    <location>
        <begin position="519"/>
        <end position="539"/>
    </location>
</feature>
<feature type="region of interest" description="Disordered" evidence="6">
    <location>
        <begin position="885"/>
        <end position="913"/>
    </location>
</feature>
<keyword evidence="3" id="KW-0268">Exocytosis</keyword>
<comment type="caution">
    <text evidence="8">The sequence shown here is derived from an EMBL/GenBank/DDBJ whole genome shotgun (WGS) entry which is preliminary data.</text>
</comment>
<keyword evidence="9" id="KW-1185">Reference proteome</keyword>
<dbReference type="PROSITE" id="PS50892">
    <property type="entry name" value="V_SNARE"/>
    <property type="match status" value="1"/>
</dbReference>
<evidence type="ECO:0000259" key="7">
    <source>
        <dbReference type="PROSITE" id="PS50892"/>
    </source>
</evidence>
<dbReference type="SMART" id="SM00320">
    <property type="entry name" value="WD40"/>
    <property type="match status" value="5"/>
</dbReference>
<feature type="domain" description="V-SNARE coiled-coil homology" evidence="7">
    <location>
        <begin position="922"/>
        <end position="986"/>
    </location>
</feature>
<dbReference type="InterPro" id="IPR042855">
    <property type="entry name" value="V_SNARE_CC"/>
</dbReference>
<dbReference type="InterPro" id="IPR001680">
    <property type="entry name" value="WD40_rpt"/>
</dbReference>
<protein>
    <recommendedName>
        <fullName evidence="7">V-SNARE coiled-coil homology domain-containing protein</fullName>
    </recommendedName>
</protein>
<dbReference type="SUPFAM" id="SSF58038">
    <property type="entry name" value="SNARE fusion complex"/>
    <property type="match status" value="1"/>
</dbReference>
<gene>
    <name evidence="8" type="ORF">R1sor_017441</name>
</gene>
<evidence type="ECO:0000256" key="1">
    <source>
        <dbReference type="ARBA" id="ARBA00004496"/>
    </source>
</evidence>
<dbReference type="AlphaFoldDB" id="A0ABD3IA81"/>
<dbReference type="InterPro" id="IPR036322">
    <property type="entry name" value="WD40_repeat_dom_sf"/>
</dbReference>
<comment type="subcellular location">
    <subcellularLocation>
        <location evidence="1">Cytoplasm</location>
    </subcellularLocation>
</comment>
<dbReference type="Pfam" id="PF00957">
    <property type="entry name" value="Synaptobrevin"/>
    <property type="match status" value="1"/>
</dbReference>
<proteinExistence type="inferred from homology"/>
<dbReference type="Gene3D" id="2.130.10.10">
    <property type="entry name" value="YVTN repeat-like/Quinoprotein amine dehydrogenase"/>
    <property type="match status" value="1"/>
</dbReference>
<name>A0ABD3IA81_9MARC</name>
<evidence type="ECO:0000256" key="3">
    <source>
        <dbReference type="ARBA" id="ARBA00022483"/>
    </source>
</evidence>
<dbReference type="GO" id="GO:0005737">
    <property type="term" value="C:cytoplasm"/>
    <property type="evidence" value="ECO:0007669"/>
    <property type="project" value="UniProtKB-SubCell"/>
</dbReference>
<dbReference type="Proteomes" id="UP001633002">
    <property type="component" value="Unassembled WGS sequence"/>
</dbReference>
<evidence type="ECO:0000313" key="8">
    <source>
        <dbReference type="EMBL" id="KAL3699419.1"/>
    </source>
</evidence>
<dbReference type="InterPro" id="IPR015943">
    <property type="entry name" value="WD40/YVTN_repeat-like_dom_sf"/>
</dbReference>
<dbReference type="PANTHER" id="PTHR10241">
    <property type="entry name" value="LETHAL 2 GIANT LARVAE PROTEIN"/>
    <property type="match status" value="1"/>
</dbReference>
<keyword evidence="4" id="KW-0963">Cytoplasm</keyword>
<sequence>MSYGIPANITLGGLVRPGSHDAPCVVAVLAQPDVYYSRLLIAYGNGLIVLWGLHQNRVLAVRGGTEIQQRELSDYANSLKGRAVATPSSPLSDDEEEKEISCVCWVCPVGSVAAVGYIDGEILLWSLPTIMKPKGQTDMELVHGPPYSGEPLMTVDLAPGKAKTPVVGLTWSASGNSSRGPGGRLYVFGGGEKDRPEALTVVSLDASGTEETGTKLLQLDLQSAFADMVLLPPWPAGDGLYTPAAALALLMNPGLLHVYDELSVAGYFVSLAEGTPSPPPPQPVPLQLPVTETNVTCAKLVFVSNDGVAAKTLLQKPPIFSTSVPSTLPAGTKWPISGGKYVHVGSSSLEDVLEKNLYLTGHANGLISFWDASSPSYNLLCMVKHQSKYGGDRSVTAFEYCASSGLLAVGDEVGMVFVYRMQKENLKAINCHIIGRDTTTLQEEAQQSGETFVPFLILTLHGAAIRSIALSSGLSRLAVGDDNSQVSIVDLQSNTVILYDSCFPHHPSSISSLAFSAEDAPSTSIPQSPPPSSPRITRQHVQGSHVPILYVVGKDANMVAYDGSTGAVLGQGAFHPKNSSTAVSVYLLDAEGTPLSLPGAPGHKPVQTEAEYMESTGDSSEEKNSTVLSTHSEAQYLLLCCTDALRLYGTSLFIQGQRENLKKVKLERTICWTAVFGQKSKEFGLILMYTDGDIEFRSLPDLEYVKATSLRNWKIDLDEQVLRSLGCNTNGRFILIDHGKEVLQLSCLLEDTNRDQHLPQPQLYDSELALADAYASSIRGAPKKKTSGPGMEGLLKGVVSGVIKELKNALDPEVQHVHFASELPKLFATQPFPIPSPSVSSSMKTGGDVSSSDIIDIDDIDFDEVTSAPQAPAETSNSGLGKFMRKVKGKEKASRDPESDRMKLFDGNDASPRQQTVDDIRAKYGHPRKSQEITGVMEMARNKLMERGEKLQGIEDKTSELEDNAANFASLAEELAKKMAARKWWEL</sequence>